<keyword evidence="2" id="KW-1185">Reference proteome</keyword>
<evidence type="ECO:0000313" key="1">
    <source>
        <dbReference type="EMBL" id="ATC92631.1"/>
    </source>
</evidence>
<name>A0ABN5CDI2_9GAMM</name>
<organism evidence="1 2">
    <name type="scientific">Pseudoalteromonas issachenkonii</name>
    <dbReference type="NCBI Taxonomy" id="152297"/>
    <lineage>
        <taxon>Bacteria</taxon>
        <taxon>Pseudomonadati</taxon>
        <taxon>Pseudomonadota</taxon>
        <taxon>Gammaproteobacteria</taxon>
        <taxon>Alteromonadales</taxon>
        <taxon>Pseudoalteromonadaceae</taxon>
        <taxon>Pseudoalteromonas</taxon>
    </lineage>
</organism>
<gene>
    <name evidence="1" type="ORF">PISS_b0500</name>
</gene>
<protein>
    <submittedName>
        <fullName evidence="1">Uncharacterized protein</fullName>
    </submittedName>
</protein>
<evidence type="ECO:0000313" key="2">
    <source>
        <dbReference type="Proteomes" id="UP000217258"/>
    </source>
</evidence>
<dbReference type="Proteomes" id="UP000217258">
    <property type="component" value="Chromosome II"/>
</dbReference>
<dbReference type="EMBL" id="CP011031">
    <property type="protein sequence ID" value="ATC92631.1"/>
    <property type="molecule type" value="Genomic_DNA"/>
</dbReference>
<proteinExistence type="predicted"/>
<sequence>MSECLGVHHGDSFLIHFKPSKVLKKPLINHSFFVIISLHSDRSKYNGKQHDYL</sequence>
<accession>A0ABN5CDI2</accession>
<reference evidence="1 2" key="1">
    <citation type="submission" date="2015-06" db="EMBL/GenBank/DDBJ databases">
        <authorList>
            <person name="Xie B.-B."/>
            <person name="Rong J.-C."/>
            <person name="Qin Q.-L."/>
            <person name="Zhang Y.-Z."/>
        </authorList>
    </citation>
    <scope>NUCLEOTIDE SEQUENCE [LARGE SCALE GENOMIC DNA]</scope>
    <source>
        <strain evidence="1 2">KMM 3549</strain>
    </source>
</reference>